<feature type="transmembrane region" description="Helical" evidence="1">
    <location>
        <begin position="64"/>
        <end position="82"/>
    </location>
</feature>
<protein>
    <submittedName>
        <fullName evidence="2">Uncharacterized protein</fullName>
    </submittedName>
</protein>
<comment type="caution">
    <text evidence="2">The sequence shown here is derived from an EMBL/GenBank/DDBJ whole genome shotgun (WGS) entry which is preliminary data.</text>
</comment>
<evidence type="ECO:0000313" key="3">
    <source>
        <dbReference type="Proteomes" id="UP001500920"/>
    </source>
</evidence>
<accession>A0ABP7F6M9</accession>
<name>A0ABP7F6M9_9STAP</name>
<dbReference type="EMBL" id="BAABCK010000068">
    <property type="protein sequence ID" value="GAA3732121.1"/>
    <property type="molecule type" value="Genomic_DNA"/>
</dbReference>
<dbReference type="RefSeq" id="WP_344704104.1">
    <property type="nucleotide sequence ID" value="NZ_BAABCK010000068.1"/>
</dbReference>
<keyword evidence="1" id="KW-0472">Membrane</keyword>
<keyword evidence="1" id="KW-0812">Transmembrane</keyword>
<dbReference type="Proteomes" id="UP001500920">
    <property type="component" value="Unassembled WGS sequence"/>
</dbReference>
<keyword evidence="1" id="KW-1133">Transmembrane helix</keyword>
<sequence length="131" mass="15129">MNFFKYLTWNNSHMDLRYVENPYGGDIRITKLYRDPSAIDLERINREYSEEVATAQRAISGNRMGMLLIFMALVFMPALVLSVIQSNVLLIAVIIIYSIIAYFVVEAINQVEINRVLYQIDSEERRTSDAA</sequence>
<evidence type="ECO:0000313" key="2">
    <source>
        <dbReference type="EMBL" id="GAA3732121.1"/>
    </source>
</evidence>
<proteinExistence type="predicted"/>
<organism evidence="2 3">
    <name type="scientific">Salinicoccus jeotgali</name>
    <dbReference type="NCBI Taxonomy" id="381634"/>
    <lineage>
        <taxon>Bacteria</taxon>
        <taxon>Bacillati</taxon>
        <taxon>Bacillota</taxon>
        <taxon>Bacilli</taxon>
        <taxon>Bacillales</taxon>
        <taxon>Staphylococcaceae</taxon>
        <taxon>Salinicoccus</taxon>
    </lineage>
</organism>
<gene>
    <name evidence="2" type="ORF">GCM10022378_20480</name>
</gene>
<feature type="transmembrane region" description="Helical" evidence="1">
    <location>
        <begin position="88"/>
        <end position="105"/>
    </location>
</feature>
<reference evidence="3" key="1">
    <citation type="journal article" date="2019" name="Int. J. Syst. Evol. Microbiol.">
        <title>The Global Catalogue of Microorganisms (GCM) 10K type strain sequencing project: providing services to taxonomists for standard genome sequencing and annotation.</title>
        <authorList>
            <consortium name="The Broad Institute Genomics Platform"/>
            <consortium name="The Broad Institute Genome Sequencing Center for Infectious Disease"/>
            <person name="Wu L."/>
            <person name="Ma J."/>
        </authorList>
    </citation>
    <scope>NUCLEOTIDE SEQUENCE [LARGE SCALE GENOMIC DNA]</scope>
    <source>
        <strain evidence="3">JCM 16981</strain>
    </source>
</reference>
<evidence type="ECO:0000256" key="1">
    <source>
        <dbReference type="SAM" id="Phobius"/>
    </source>
</evidence>
<keyword evidence="3" id="KW-1185">Reference proteome</keyword>